<name>A0ABW4TTS0_9ACTN</name>
<dbReference type="EMBL" id="JBHUGD010000004">
    <property type="protein sequence ID" value="MFD1948976.1"/>
    <property type="molecule type" value="Genomic_DNA"/>
</dbReference>
<organism evidence="3 4">
    <name type="scientific">Nocardioides aestuarii</name>
    <dbReference type="NCBI Taxonomy" id="252231"/>
    <lineage>
        <taxon>Bacteria</taxon>
        <taxon>Bacillati</taxon>
        <taxon>Actinomycetota</taxon>
        <taxon>Actinomycetes</taxon>
        <taxon>Propionibacteriales</taxon>
        <taxon>Nocardioidaceae</taxon>
        <taxon>Nocardioides</taxon>
    </lineage>
</organism>
<dbReference type="PANTHER" id="PTHR34475">
    <property type="match status" value="1"/>
</dbReference>
<dbReference type="Proteomes" id="UP001597351">
    <property type="component" value="Unassembled WGS sequence"/>
</dbReference>
<evidence type="ECO:0000256" key="2">
    <source>
        <dbReference type="SAM" id="Phobius"/>
    </source>
</evidence>
<feature type="transmembrane region" description="Helical" evidence="2">
    <location>
        <begin position="36"/>
        <end position="55"/>
    </location>
</feature>
<accession>A0ABW4TTS0</accession>
<proteinExistence type="predicted"/>
<keyword evidence="2" id="KW-0812">Transmembrane</keyword>
<keyword evidence="4" id="KW-1185">Reference proteome</keyword>
<dbReference type="Pfam" id="PF13413">
    <property type="entry name" value="HTH_25"/>
    <property type="match status" value="1"/>
</dbReference>
<sequence length="589" mass="61749">MSEAPVFGHHDEESATGETPTSLALAPEAVVVRRNAGLAALVGGLASAVAIAWAARAAQSGAVVDWTLAVVLGALGIGHLAALLDARTPLLVADAQGVRMRLGRTWGGLPWGALARVEHTPRRGLLRDGRLVMVVHNPARLLEELDRGARRQSRLCQRLYGAPFALPLGLSTRVSGQGDDLTAALTALAAGTSRVVEVGTREIEVEEVDEAETDGVEVEVATDEERHLPDPRPRLAHALFRLSGLCQREHDEEADIDVLVEEVATEDTEPLVASATPSPLRLPTAAARAELRVETGADAADDEAAGRELRRPGSVSLVEETQVWGDRVAPIAREGHAVEPLLIDDHAVRPAVDPVVGPELAAARTRLALTVDQLAERTRIRPHVIESIEVDDFTPCGGDFYARGHLRTLARVLGVDVAPLLTAYDDRYADAPISPRRVFEAELATGAHGSIRGTRGGPNWSVLVAAVMAVVLAWSVARLAMDGPSDVPETRTVLNGSAGLTSGGTKAAPAVPVELTAAGGGARVTVRDGRGSVVFQGGIAFGETKSLEVSPPVRVESSDGSLTTTVDGQDNGPLGATGQRASDLFVATD</sequence>
<keyword evidence="2" id="KW-0472">Membrane</keyword>
<dbReference type="PANTHER" id="PTHR34475:SF1">
    <property type="entry name" value="CYTOSKELETON PROTEIN RODZ"/>
    <property type="match status" value="1"/>
</dbReference>
<evidence type="ECO:0000256" key="1">
    <source>
        <dbReference type="SAM" id="MobiDB-lite"/>
    </source>
</evidence>
<dbReference type="RefSeq" id="WP_343921334.1">
    <property type="nucleotide sequence ID" value="NZ_BAAAJT010000003.1"/>
</dbReference>
<dbReference type="InterPro" id="IPR050400">
    <property type="entry name" value="Bact_Cytoskel_RodZ"/>
</dbReference>
<feature type="compositionally biased region" description="Polar residues" evidence="1">
    <location>
        <begin position="558"/>
        <end position="568"/>
    </location>
</feature>
<gene>
    <name evidence="3" type="ORF">ACFSDE_19385</name>
</gene>
<feature type="transmembrane region" description="Helical" evidence="2">
    <location>
        <begin position="62"/>
        <end position="84"/>
    </location>
</feature>
<dbReference type="InterPro" id="IPR010982">
    <property type="entry name" value="Lambda_DNA-bd_dom_sf"/>
</dbReference>
<evidence type="ECO:0000313" key="3">
    <source>
        <dbReference type="EMBL" id="MFD1948976.1"/>
    </source>
</evidence>
<dbReference type="Gene3D" id="1.10.260.40">
    <property type="entry name" value="lambda repressor-like DNA-binding domains"/>
    <property type="match status" value="1"/>
</dbReference>
<feature type="region of interest" description="Disordered" evidence="1">
    <location>
        <begin position="553"/>
        <end position="589"/>
    </location>
</feature>
<keyword evidence="2" id="KW-1133">Transmembrane helix</keyword>
<reference evidence="4" key="1">
    <citation type="journal article" date="2019" name="Int. J. Syst. Evol. Microbiol.">
        <title>The Global Catalogue of Microorganisms (GCM) 10K type strain sequencing project: providing services to taxonomists for standard genome sequencing and annotation.</title>
        <authorList>
            <consortium name="The Broad Institute Genomics Platform"/>
            <consortium name="The Broad Institute Genome Sequencing Center for Infectious Disease"/>
            <person name="Wu L."/>
            <person name="Ma J."/>
        </authorList>
    </citation>
    <scope>NUCLEOTIDE SEQUENCE [LARGE SCALE GENOMIC DNA]</scope>
    <source>
        <strain evidence="4">CGMCC 1.12477</strain>
    </source>
</reference>
<evidence type="ECO:0000313" key="4">
    <source>
        <dbReference type="Proteomes" id="UP001597351"/>
    </source>
</evidence>
<protein>
    <submittedName>
        <fullName evidence="3">Helix-turn-helix domain-containing protein</fullName>
    </submittedName>
</protein>
<comment type="caution">
    <text evidence="3">The sequence shown here is derived from an EMBL/GenBank/DDBJ whole genome shotgun (WGS) entry which is preliminary data.</text>
</comment>
<feature type="region of interest" description="Disordered" evidence="1">
    <location>
        <begin position="1"/>
        <end position="21"/>
    </location>
</feature>